<dbReference type="InterPro" id="IPR018209">
    <property type="entry name" value="Pyrv_Knase_AS"/>
</dbReference>
<dbReference type="PANTHER" id="PTHR11817">
    <property type="entry name" value="PYRUVATE KINASE"/>
    <property type="match status" value="1"/>
</dbReference>
<keyword evidence="14" id="KW-0175">Coiled coil</keyword>
<protein>
    <recommendedName>
        <fullName evidence="4 13">Pyruvate kinase</fullName>
        <ecNumber evidence="4 13">2.7.1.40</ecNumber>
    </recommendedName>
</protein>
<evidence type="ECO:0000256" key="9">
    <source>
        <dbReference type="ARBA" id="ARBA00022840"/>
    </source>
</evidence>
<gene>
    <name evidence="16" type="ORF">ENH87_14815</name>
</gene>
<evidence type="ECO:0000256" key="10">
    <source>
        <dbReference type="ARBA" id="ARBA00022842"/>
    </source>
</evidence>
<comment type="similarity">
    <text evidence="3 13">Belongs to the pyruvate kinase family.</text>
</comment>
<dbReference type="UniPathway" id="UPA00109">
    <property type="reaction ID" value="UER00188"/>
</dbReference>
<name>A0A831QP71_9FLAO</name>
<evidence type="ECO:0000256" key="5">
    <source>
        <dbReference type="ARBA" id="ARBA00022679"/>
    </source>
</evidence>
<dbReference type="PROSITE" id="PS00110">
    <property type="entry name" value="PYRUVATE_KINASE"/>
    <property type="match status" value="1"/>
</dbReference>
<evidence type="ECO:0000313" key="16">
    <source>
        <dbReference type="EMBL" id="HEA22175.1"/>
    </source>
</evidence>
<accession>A0A831QP71</accession>
<evidence type="ECO:0000256" key="3">
    <source>
        <dbReference type="ARBA" id="ARBA00008663"/>
    </source>
</evidence>
<dbReference type="GO" id="GO:0016301">
    <property type="term" value="F:kinase activity"/>
    <property type="evidence" value="ECO:0007669"/>
    <property type="project" value="UniProtKB-KW"/>
</dbReference>
<dbReference type="InterPro" id="IPR011037">
    <property type="entry name" value="Pyrv_Knase-like_insert_dom_sf"/>
</dbReference>
<evidence type="ECO:0000256" key="2">
    <source>
        <dbReference type="ARBA" id="ARBA00004997"/>
    </source>
</evidence>
<dbReference type="Gene3D" id="2.40.33.10">
    <property type="entry name" value="PK beta-barrel domain-like"/>
    <property type="match status" value="1"/>
</dbReference>
<dbReference type="Pfam" id="PF00224">
    <property type="entry name" value="PK"/>
    <property type="match status" value="1"/>
</dbReference>
<dbReference type="Proteomes" id="UP000886191">
    <property type="component" value="Unassembled WGS sequence"/>
</dbReference>
<comment type="catalytic activity">
    <reaction evidence="13">
        <text>pyruvate + ATP = phosphoenolpyruvate + ADP + H(+)</text>
        <dbReference type="Rhea" id="RHEA:18157"/>
        <dbReference type="ChEBI" id="CHEBI:15361"/>
        <dbReference type="ChEBI" id="CHEBI:15378"/>
        <dbReference type="ChEBI" id="CHEBI:30616"/>
        <dbReference type="ChEBI" id="CHEBI:58702"/>
        <dbReference type="ChEBI" id="CHEBI:456216"/>
        <dbReference type="EC" id="2.7.1.40"/>
    </reaction>
</comment>
<comment type="cofactor">
    <cofactor evidence="1">
        <name>K(+)</name>
        <dbReference type="ChEBI" id="CHEBI:29103"/>
    </cofactor>
</comment>
<keyword evidence="7" id="KW-0547">Nucleotide-binding</keyword>
<feature type="coiled-coil region" evidence="14">
    <location>
        <begin position="5"/>
        <end position="32"/>
    </location>
</feature>
<dbReference type="SUPFAM" id="SSF51621">
    <property type="entry name" value="Phosphoenolpyruvate/pyruvate domain"/>
    <property type="match status" value="1"/>
</dbReference>
<sequence length="486" mass="54779">MMIKKEKLLKELEDIQKRMLKAEIQKKQLIDGVKPQFRISAINLVDYLALRSKNIEKLQKQLHYLGLSSLASSESHIRIQVVNIMKWLGSENTLTDEIDSSSGFKQLQKNIVSLLGKAGGDNIPPIMVTFDTDFADDFQLMCDLLENGMQVARINCAHDDEPIWRKMIDNLHKAVSKMNLPCKLYMDLAGPKIRTQIIGKKHKKGKLKVQLGDEITLTDPEEKTIKIKNNICCTLSGIVEELQPEHRVYFDDGLFEAVVQKVNGKQATLKIVRISSKKPNIKSEKGINFPDTLLKINPITDYDETCLPFMVQYADMVGFSFVNTAGDIQQLQTKLFALNKPGLAIVAKIETNQAVNNLPAIILQGMQHNLMGVMIARGDLAVEIGFERMSEIQDEILWVCEAAHTPVIWATQVLESMNKSGLATRSEATDAAHAAEADCVMINKGGHTIEVLRTLHNILSRSRRNNFKNRRLFRKLSIAERFIFQG</sequence>
<dbReference type="EC" id="2.7.1.40" evidence="4 13"/>
<dbReference type="EMBL" id="DRGL01000052">
    <property type="protein sequence ID" value="HEA22175.1"/>
    <property type="molecule type" value="Genomic_DNA"/>
</dbReference>
<dbReference type="SUPFAM" id="SSF50800">
    <property type="entry name" value="PK beta-barrel domain-like"/>
    <property type="match status" value="1"/>
</dbReference>
<dbReference type="InterPro" id="IPR015813">
    <property type="entry name" value="Pyrv/PenolPyrv_kinase-like_dom"/>
</dbReference>
<keyword evidence="9" id="KW-0067">ATP-binding</keyword>
<dbReference type="GO" id="GO:0005524">
    <property type="term" value="F:ATP binding"/>
    <property type="evidence" value="ECO:0007669"/>
    <property type="project" value="UniProtKB-KW"/>
</dbReference>
<keyword evidence="6" id="KW-0479">Metal-binding</keyword>
<evidence type="ECO:0000256" key="8">
    <source>
        <dbReference type="ARBA" id="ARBA00022777"/>
    </source>
</evidence>
<dbReference type="InterPro" id="IPR015793">
    <property type="entry name" value="Pyrv_Knase_brl"/>
</dbReference>
<keyword evidence="10 13" id="KW-0460">Magnesium</keyword>
<dbReference type="PRINTS" id="PR01050">
    <property type="entry name" value="PYRUVTKNASE"/>
</dbReference>
<keyword evidence="5 13" id="KW-0808">Transferase</keyword>
<proteinExistence type="inferred from homology"/>
<dbReference type="InterPro" id="IPR040442">
    <property type="entry name" value="Pyrv_kinase-like_dom_sf"/>
</dbReference>
<evidence type="ECO:0000256" key="11">
    <source>
        <dbReference type="ARBA" id="ARBA00023152"/>
    </source>
</evidence>
<dbReference type="InterPro" id="IPR001697">
    <property type="entry name" value="Pyr_Knase"/>
</dbReference>
<evidence type="ECO:0000259" key="15">
    <source>
        <dbReference type="Pfam" id="PF00224"/>
    </source>
</evidence>
<comment type="pathway">
    <text evidence="2 13">Carbohydrate degradation; glycolysis; pyruvate from D-glyceraldehyde 3-phosphate: step 5/5.</text>
</comment>
<evidence type="ECO:0000256" key="7">
    <source>
        <dbReference type="ARBA" id="ARBA00022741"/>
    </source>
</evidence>
<organism evidence="16">
    <name type="scientific">Pricia antarctica</name>
    <dbReference type="NCBI Taxonomy" id="641691"/>
    <lineage>
        <taxon>Bacteria</taxon>
        <taxon>Pseudomonadati</taxon>
        <taxon>Bacteroidota</taxon>
        <taxon>Flavobacteriia</taxon>
        <taxon>Flavobacteriales</taxon>
        <taxon>Flavobacteriaceae</taxon>
        <taxon>Pricia</taxon>
    </lineage>
</organism>
<evidence type="ECO:0000256" key="13">
    <source>
        <dbReference type="RuleBase" id="RU000504"/>
    </source>
</evidence>
<dbReference type="GO" id="GO:0030955">
    <property type="term" value="F:potassium ion binding"/>
    <property type="evidence" value="ECO:0007669"/>
    <property type="project" value="InterPro"/>
</dbReference>
<comment type="caution">
    <text evidence="16">The sequence shown here is derived from an EMBL/GenBank/DDBJ whole genome shotgun (WGS) entry which is preliminary data.</text>
</comment>
<dbReference type="AlphaFoldDB" id="A0A831QP71"/>
<evidence type="ECO:0000256" key="1">
    <source>
        <dbReference type="ARBA" id="ARBA00001958"/>
    </source>
</evidence>
<evidence type="ECO:0000256" key="4">
    <source>
        <dbReference type="ARBA" id="ARBA00012142"/>
    </source>
</evidence>
<dbReference type="GO" id="GO:0004743">
    <property type="term" value="F:pyruvate kinase activity"/>
    <property type="evidence" value="ECO:0007669"/>
    <property type="project" value="UniProtKB-EC"/>
</dbReference>
<keyword evidence="11 13" id="KW-0324">Glycolysis</keyword>
<keyword evidence="8 13" id="KW-0418">Kinase</keyword>
<evidence type="ECO:0000256" key="6">
    <source>
        <dbReference type="ARBA" id="ARBA00022723"/>
    </source>
</evidence>
<dbReference type="GO" id="GO:0000287">
    <property type="term" value="F:magnesium ion binding"/>
    <property type="evidence" value="ECO:0007669"/>
    <property type="project" value="InterPro"/>
</dbReference>
<reference evidence="16" key="1">
    <citation type="journal article" date="2020" name="mSystems">
        <title>Genome- and Community-Level Interaction Insights into Carbon Utilization and Element Cycling Functions of Hydrothermarchaeota in Hydrothermal Sediment.</title>
        <authorList>
            <person name="Zhou Z."/>
            <person name="Liu Y."/>
            <person name="Xu W."/>
            <person name="Pan J."/>
            <person name="Luo Z.H."/>
            <person name="Li M."/>
        </authorList>
    </citation>
    <scope>NUCLEOTIDE SEQUENCE [LARGE SCALE GENOMIC DNA]</scope>
    <source>
        <strain evidence="16">HyVt-345</strain>
    </source>
</reference>
<evidence type="ECO:0000256" key="12">
    <source>
        <dbReference type="ARBA" id="ARBA00023317"/>
    </source>
</evidence>
<dbReference type="InterPro" id="IPR015806">
    <property type="entry name" value="Pyrv_Knase_insert_dom_sf"/>
</dbReference>
<keyword evidence="12 16" id="KW-0670">Pyruvate</keyword>
<feature type="domain" description="Pyruvate kinase barrel" evidence="15">
    <location>
        <begin position="135"/>
        <end position="443"/>
    </location>
</feature>
<evidence type="ECO:0000256" key="14">
    <source>
        <dbReference type="SAM" id="Coils"/>
    </source>
</evidence>
<dbReference type="Gene3D" id="3.20.20.60">
    <property type="entry name" value="Phosphoenolpyruvate-binding domains"/>
    <property type="match status" value="1"/>
</dbReference>